<feature type="transmembrane region" description="Helical" evidence="1">
    <location>
        <begin position="698"/>
        <end position="722"/>
    </location>
</feature>
<dbReference type="Proteomes" id="UP000663831">
    <property type="component" value="Unassembled WGS sequence"/>
</dbReference>
<dbReference type="OrthoDB" id="2796951at2759"/>
<keyword evidence="1" id="KW-1133">Transmembrane helix</keyword>
<dbReference type="PANTHER" id="PTHR36183">
    <property type="entry name" value="BETA-GLUCURONIDASE"/>
    <property type="match status" value="1"/>
</dbReference>
<keyword evidence="1" id="KW-0812">Transmembrane</keyword>
<sequence length="724" mass="77506">MLSTAITSADKYSCGVPRVAQSTSQKYLDHWQLLRTILRNYIKSSHSRFHIRIPSNMLTSQLVLLACVWARLTGAVTIYGVKSAKTIPTSQAHAAVATLAAYDQTVLTSPSPPSPAITNNFLVQLYPGTMPGMSIKQSGSFLGFSIELSVVQQTLGKNSTHLQVPFLNYMANLRARGGAVSIRVGGNSQDQAYLVSSDSIPNYGVVSKQKQAGATTPTETPDVVFSSDLLTMMKNIGDLVDANFYFGLNFFNPDNETNAVLVAQTAEKILGDRLLGFQLGNEPDLYGPHGRRNSSYSMENYMNDYQTMINDLNGASLTNNQILIGPSTCCNWNETELFNLGKSPGIIVRSPMLTKHKTYRRYPSDNCKINGNVHDPQQTFSSYIGHNTITSLTAQYITSSQMVQAAGKPFVLMETNTASCGGFPGISDSFAATMWAADLGLQFAFINFSQVLLHVGGQDTYYNPFTPPPTNLSNSFGWTTGAIYYSSLLIAEAFGKTGNAQVVDLYSNSNNDNTPGYAIYEDGNPVRVVLFNYIDDSTGANDYTANIAIGGQQTGQASTTPTSVQVRYMRAPSLGSHNVTWAGQNLGGELGSDGRLQGTQETVTIQCDTTAQTCAIPVKAPSIALVFLTDTALTESSPDSTMTQTFPTSAVTNKPNKITISVDPSVLSTSNGRGGAGNNLLGSTSEGSLNSAPARMQAGAAAISATFVALSAAFFLISTGVFTR</sequence>
<dbReference type="EMBL" id="CAJMWV010006456">
    <property type="protein sequence ID" value="CAE6521863.1"/>
    <property type="molecule type" value="Genomic_DNA"/>
</dbReference>
<proteinExistence type="predicted"/>
<dbReference type="InterPro" id="IPR052974">
    <property type="entry name" value="GH79_Enzymes"/>
</dbReference>
<dbReference type="Gene3D" id="2.60.40.1180">
    <property type="entry name" value="Golgi alpha-mannosidase II"/>
    <property type="match status" value="1"/>
</dbReference>
<evidence type="ECO:0000259" key="2">
    <source>
        <dbReference type="Pfam" id="PF16862"/>
    </source>
</evidence>
<evidence type="ECO:0000313" key="4">
    <source>
        <dbReference type="Proteomes" id="UP000663831"/>
    </source>
</evidence>
<dbReference type="InterPro" id="IPR031728">
    <property type="entry name" value="GlcAase_C"/>
</dbReference>
<evidence type="ECO:0000256" key="1">
    <source>
        <dbReference type="SAM" id="Phobius"/>
    </source>
</evidence>
<dbReference type="InterPro" id="IPR017853">
    <property type="entry name" value="GH"/>
</dbReference>
<protein>
    <recommendedName>
        <fullName evidence="2">Beta-glucuronidase C-terminal domain-containing protein</fullName>
    </recommendedName>
</protein>
<gene>
    <name evidence="3" type="ORF">RDB_LOCUS145912</name>
</gene>
<keyword evidence="1" id="KW-0472">Membrane</keyword>
<dbReference type="AlphaFoldDB" id="A0A8H3HJG7"/>
<evidence type="ECO:0000313" key="3">
    <source>
        <dbReference type="EMBL" id="CAE6521863.1"/>
    </source>
</evidence>
<accession>A0A8H3HJG7</accession>
<dbReference type="InterPro" id="IPR013780">
    <property type="entry name" value="Glyco_hydro_b"/>
</dbReference>
<reference evidence="3" key="1">
    <citation type="submission" date="2021-01" db="EMBL/GenBank/DDBJ databases">
        <authorList>
            <person name="Kaushik A."/>
        </authorList>
    </citation>
    <scope>NUCLEOTIDE SEQUENCE</scope>
    <source>
        <strain evidence="3">AG3-1AP</strain>
    </source>
</reference>
<name>A0A8H3HJG7_9AGAM</name>
<organism evidence="3 4">
    <name type="scientific">Rhizoctonia solani</name>
    <dbReference type="NCBI Taxonomy" id="456999"/>
    <lineage>
        <taxon>Eukaryota</taxon>
        <taxon>Fungi</taxon>
        <taxon>Dikarya</taxon>
        <taxon>Basidiomycota</taxon>
        <taxon>Agaricomycotina</taxon>
        <taxon>Agaricomycetes</taxon>
        <taxon>Cantharellales</taxon>
        <taxon>Ceratobasidiaceae</taxon>
        <taxon>Rhizoctonia</taxon>
    </lineage>
</organism>
<comment type="caution">
    <text evidence="3">The sequence shown here is derived from an EMBL/GenBank/DDBJ whole genome shotgun (WGS) entry which is preliminary data.</text>
</comment>
<dbReference type="Gene3D" id="3.20.20.80">
    <property type="entry name" value="Glycosidases"/>
    <property type="match status" value="1"/>
</dbReference>
<dbReference type="PANTHER" id="PTHR36183:SF2">
    <property type="entry name" value="BETA-GLUCURONIDASE C-TERMINAL DOMAIN-CONTAINING PROTEIN"/>
    <property type="match status" value="1"/>
</dbReference>
<feature type="domain" description="Beta-glucuronidase C-terminal" evidence="2">
    <location>
        <begin position="516"/>
        <end position="625"/>
    </location>
</feature>
<dbReference type="SUPFAM" id="SSF51445">
    <property type="entry name" value="(Trans)glycosidases"/>
    <property type="match status" value="1"/>
</dbReference>
<dbReference type="Pfam" id="PF16862">
    <property type="entry name" value="Glyco_hydro_79C"/>
    <property type="match status" value="1"/>
</dbReference>